<dbReference type="Gene3D" id="2.30.29.30">
    <property type="entry name" value="Pleckstrin-homology domain (PH domain)/Phosphotyrosine-binding domain (PTB)"/>
    <property type="match status" value="1"/>
</dbReference>
<dbReference type="Proteomes" id="UP000184383">
    <property type="component" value="Unassembled WGS sequence"/>
</dbReference>
<dbReference type="PANTHER" id="PTHR38700:SF1">
    <property type="entry name" value="PH DOMAIN-CONTAINING PROTEIN"/>
    <property type="match status" value="1"/>
</dbReference>
<dbReference type="Gene3D" id="3.10.20.90">
    <property type="entry name" value="Phosphatidylinositol 3-kinase Catalytic Subunit, Chain A, domain 1"/>
    <property type="match status" value="1"/>
</dbReference>
<feature type="region of interest" description="Disordered" evidence="1">
    <location>
        <begin position="495"/>
        <end position="799"/>
    </location>
</feature>
<evidence type="ECO:0000313" key="2">
    <source>
        <dbReference type="EMBL" id="OJJ32800.1"/>
    </source>
</evidence>
<dbReference type="AlphaFoldDB" id="A0A1L9RCZ9"/>
<organism evidence="2 3">
    <name type="scientific">Aspergillus wentii DTO 134E9</name>
    <dbReference type="NCBI Taxonomy" id="1073089"/>
    <lineage>
        <taxon>Eukaryota</taxon>
        <taxon>Fungi</taxon>
        <taxon>Dikarya</taxon>
        <taxon>Ascomycota</taxon>
        <taxon>Pezizomycotina</taxon>
        <taxon>Eurotiomycetes</taxon>
        <taxon>Eurotiomycetidae</taxon>
        <taxon>Eurotiales</taxon>
        <taxon>Aspergillaceae</taxon>
        <taxon>Aspergillus</taxon>
        <taxon>Aspergillus subgen. Cremei</taxon>
    </lineage>
</organism>
<dbReference type="InterPro" id="IPR029071">
    <property type="entry name" value="Ubiquitin-like_domsf"/>
</dbReference>
<evidence type="ECO:0000256" key="1">
    <source>
        <dbReference type="SAM" id="MobiDB-lite"/>
    </source>
</evidence>
<feature type="compositionally biased region" description="Basic and acidic residues" evidence="1">
    <location>
        <begin position="605"/>
        <end position="617"/>
    </location>
</feature>
<feature type="compositionally biased region" description="Basic residues" evidence="1">
    <location>
        <begin position="24"/>
        <end position="34"/>
    </location>
</feature>
<keyword evidence="3" id="KW-1185">Reference proteome</keyword>
<dbReference type="OrthoDB" id="6235964at2759"/>
<dbReference type="RefSeq" id="XP_040686477.1">
    <property type="nucleotide sequence ID" value="XM_040835871.1"/>
</dbReference>
<feature type="compositionally biased region" description="Polar residues" evidence="1">
    <location>
        <begin position="772"/>
        <end position="787"/>
    </location>
</feature>
<protein>
    <recommendedName>
        <fullName evidence="4">PH domain-containing protein</fullName>
    </recommendedName>
</protein>
<dbReference type="EMBL" id="KV878214">
    <property type="protein sequence ID" value="OJJ32800.1"/>
    <property type="molecule type" value="Genomic_DNA"/>
</dbReference>
<sequence length="821" mass="89735">MESQSQSHEPVGIDSQTQAPVKFSRYRSVRKAAKKLQQLDTSAPSVPVPPVTSPQALQNSPGPGSITGPSPTISKSMSRYRRNRAPTATSSPASPTQSPLPASVEQSLAREGYPSPQQESMAGKAAASGSPRKAANAEPKGGRFYSGDVGKAAPTEDDEATREKHRRSAMDRLTGGSKMSKAVITSRKATMRERSPRVILDDRNPLPAEDRPSRRSSKNESKRISLKDRIKMSRSSPKNEEPTQKPVEPPTGPSIIRMDAPLSAVNAGERTVLVHYKRSSLNLPVTPATSVQDLLFLASSYLAGGIDPQTFIAIESFSQLDLERPLRRYEYIRDVMNSWMHDEENSLIIVPPASFDAMNQLDIQSISAESPVDVTFHIYYSQRPKKWDKRFVTLRADGQVTVSKKPNGQEQTNACHLTDFDIYSPTAAALSNNIKPPRKICYAVKSQQKSTMFVSTENYAHFFCTNDKVTADGFYRAVQTWRSWYLVTRLGAGKEDSPVESDRVSSDSNTYQPVPIKPLVDLNASDFSNSEPVSPISREQSKSSRAKELFARKKSTREHAPPPSAYPKSLSINTNVAGSGAPVNDETPFEPTSLLGRTYSMRRRAMQERDEEEKRANEPLTPQGLVRGISSRRQFSGPSSQPHSRSNTMTSAQPPDMGGTVSRSQSINKHQPLVDLTPKYQEPPQHARKGRGVAVEPGMPLIDAATGPDLAPNSIAIPPSTTWRRPSVSEAPPIPQRSRQRSNTARSVNNAPPSPVSPDAIPLPDGPFVPNSLLSRSTKATTIQGQPTGHGIATGDRNAMKPMLDLSPVSPFAEGSLLRNL</sequence>
<feature type="compositionally biased region" description="Polar residues" evidence="1">
    <location>
        <begin position="1"/>
        <end position="19"/>
    </location>
</feature>
<dbReference type="PANTHER" id="PTHR38700">
    <property type="entry name" value="YALI0E22418P"/>
    <property type="match status" value="1"/>
</dbReference>
<evidence type="ECO:0000313" key="3">
    <source>
        <dbReference type="Proteomes" id="UP000184383"/>
    </source>
</evidence>
<accession>A0A1L9RCZ9</accession>
<dbReference type="VEuPathDB" id="FungiDB:ASPWEDRAFT_42830"/>
<feature type="compositionally biased region" description="Basic and acidic residues" evidence="1">
    <location>
        <begin position="495"/>
        <end position="505"/>
    </location>
</feature>
<gene>
    <name evidence="2" type="ORF">ASPWEDRAFT_42830</name>
</gene>
<feature type="compositionally biased region" description="Basic and acidic residues" evidence="1">
    <location>
        <begin position="190"/>
        <end position="243"/>
    </location>
</feature>
<name>A0A1L9RCZ9_ASPWE</name>
<dbReference type="STRING" id="1073089.A0A1L9RCZ9"/>
<feature type="compositionally biased region" description="Polar residues" evidence="1">
    <location>
        <begin position="631"/>
        <end position="653"/>
    </location>
</feature>
<reference evidence="3" key="1">
    <citation type="journal article" date="2017" name="Genome Biol.">
        <title>Comparative genomics reveals high biological diversity and specific adaptations in the industrially and medically important fungal genus Aspergillus.</title>
        <authorList>
            <person name="de Vries R.P."/>
            <person name="Riley R."/>
            <person name="Wiebenga A."/>
            <person name="Aguilar-Osorio G."/>
            <person name="Amillis S."/>
            <person name="Uchima C.A."/>
            <person name="Anderluh G."/>
            <person name="Asadollahi M."/>
            <person name="Askin M."/>
            <person name="Barry K."/>
            <person name="Battaglia E."/>
            <person name="Bayram O."/>
            <person name="Benocci T."/>
            <person name="Braus-Stromeyer S.A."/>
            <person name="Caldana C."/>
            <person name="Canovas D."/>
            <person name="Cerqueira G.C."/>
            <person name="Chen F."/>
            <person name="Chen W."/>
            <person name="Choi C."/>
            <person name="Clum A."/>
            <person name="Dos Santos R.A."/>
            <person name="Damasio A.R."/>
            <person name="Diallinas G."/>
            <person name="Emri T."/>
            <person name="Fekete E."/>
            <person name="Flipphi M."/>
            <person name="Freyberg S."/>
            <person name="Gallo A."/>
            <person name="Gournas C."/>
            <person name="Habgood R."/>
            <person name="Hainaut M."/>
            <person name="Harispe M.L."/>
            <person name="Henrissat B."/>
            <person name="Hilden K.S."/>
            <person name="Hope R."/>
            <person name="Hossain A."/>
            <person name="Karabika E."/>
            <person name="Karaffa L."/>
            <person name="Karanyi Z."/>
            <person name="Krasevec N."/>
            <person name="Kuo A."/>
            <person name="Kusch H."/>
            <person name="LaButti K."/>
            <person name="Lagendijk E.L."/>
            <person name="Lapidus A."/>
            <person name="Levasseur A."/>
            <person name="Lindquist E."/>
            <person name="Lipzen A."/>
            <person name="Logrieco A.F."/>
            <person name="MacCabe A."/>
            <person name="Maekelae M.R."/>
            <person name="Malavazi I."/>
            <person name="Melin P."/>
            <person name="Meyer V."/>
            <person name="Mielnichuk N."/>
            <person name="Miskei M."/>
            <person name="Molnar A.P."/>
            <person name="Mule G."/>
            <person name="Ngan C.Y."/>
            <person name="Orejas M."/>
            <person name="Orosz E."/>
            <person name="Ouedraogo J.P."/>
            <person name="Overkamp K.M."/>
            <person name="Park H.-S."/>
            <person name="Perrone G."/>
            <person name="Piumi F."/>
            <person name="Punt P.J."/>
            <person name="Ram A.F."/>
            <person name="Ramon A."/>
            <person name="Rauscher S."/>
            <person name="Record E."/>
            <person name="Riano-Pachon D.M."/>
            <person name="Robert V."/>
            <person name="Roehrig J."/>
            <person name="Ruller R."/>
            <person name="Salamov A."/>
            <person name="Salih N.S."/>
            <person name="Samson R.A."/>
            <person name="Sandor E."/>
            <person name="Sanguinetti M."/>
            <person name="Schuetze T."/>
            <person name="Sepcic K."/>
            <person name="Shelest E."/>
            <person name="Sherlock G."/>
            <person name="Sophianopoulou V."/>
            <person name="Squina F.M."/>
            <person name="Sun H."/>
            <person name="Susca A."/>
            <person name="Todd R.B."/>
            <person name="Tsang A."/>
            <person name="Unkles S.E."/>
            <person name="van de Wiele N."/>
            <person name="van Rossen-Uffink D."/>
            <person name="Oliveira J.V."/>
            <person name="Vesth T.C."/>
            <person name="Visser J."/>
            <person name="Yu J.-H."/>
            <person name="Zhou M."/>
            <person name="Andersen M.R."/>
            <person name="Archer D.B."/>
            <person name="Baker S.E."/>
            <person name="Benoit I."/>
            <person name="Brakhage A.A."/>
            <person name="Braus G.H."/>
            <person name="Fischer R."/>
            <person name="Frisvad J.C."/>
            <person name="Goldman G.H."/>
            <person name="Houbraken J."/>
            <person name="Oakley B."/>
            <person name="Pocsi I."/>
            <person name="Scazzocchio C."/>
            <person name="Seiboth B."/>
            <person name="vanKuyk P.A."/>
            <person name="Wortman J."/>
            <person name="Dyer P.S."/>
            <person name="Grigoriev I.V."/>
        </authorList>
    </citation>
    <scope>NUCLEOTIDE SEQUENCE [LARGE SCALE GENOMIC DNA]</scope>
    <source>
        <strain evidence="3">DTO 134E9</strain>
    </source>
</reference>
<feature type="region of interest" description="Disordered" evidence="1">
    <location>
        <begin position="1"/>
        <end position="257"/>
    </location>
</feature>
<feature type="compositionally biased region" description="Basic and acidic residues" evidence="1">
    <location>
        <begin position="539"/>
        <end position="551"/>
    </location>
</feature>
<feature type="compositionally biased region" description="Low complexity" evidence="1">
    <location>
        <begin position="60"/>
        <end position="74"/>
    </location>
</feature>
<dbReference type="SUPFAM" id="SSF54236">
    <property type="entry name" value="Ubiquitin-like"/>
    <property type="match status" value="1"/>
</dbReference>
<dbReference type="InterPro" id="IPR011993">
    <property type="entry name" value="PH-like_dom_sf"/>
</dbReference>
<proteinExistence type="predicted"/>
<feature type="compositionally biased region" description="Low complexity" evidence="1">
    <location>
        <begin position="85"/>
        <end position="103"/>
    </location>
</feature>
<evidence type="ECO:0008006" key="4">
    <source>
        <dbReference type="Google" id="ProtNLM"/>
    </source>
</evidence>
<dbReference type="GeneID" id="63751719"/>